<sequence>MSRDAFDVPTVLEHQLRPALVLDSRGTVIAANKGSCRLILPSHVPASQSAHNVLLGKTVSDLGLVPLPGDPPILWTWSEILRAALDAAQSDKINRDTTGDRDPDATIDVLQDTDDFWDEEAEQQAIVETDVYVTRYIQNPAAHKKGELLKSSSMIKARATVFWLPQRENGHFLITFNRTSLPAAAVPTPSTLLAEPVSHLFGASETPQVFTCRSCRKRYEKSYTNPPANIEDATPDEPDVASSIIPFMMATLNTDGQVINLSKSWYRFSGLNEAGSLGDGWLHSMHPSDVEEATQAWNEVLRTGRSHWTHQARYRKDADGSYCWFLIRAQSYKDDKGNVMRWYASMMDINEWVMARLEADRRRHVMLTLFSQTDVMLWGIDKSFSMYICEGQLDWDPTIIAKLLKQGGEQQIGAASGTKNVTSRAELFRTVRAVIQGEAFNPIVEHWEGERYFRTRFVAERATFGGSVQAALALTFDITDEQARTALRVENQRLVNNEKMASDANKLRGRFLANMSHEIRTPISGIIGLSEHLLDCGLTEEQLEFASSILESAKFLLTIINDVLDFSKIESGHMDVESIPFSPYKLISDVVVPLRLQAKEKGLALTSNCDLQSDIVLLGDAWRMRQILTNLVGNSLKFTHEGHVDLTVRTIEHDEPGFMVVQFSVRDTGVGIDQDVMKALFKPFQQADSSTARLHGGTGLGLVICRQLVELMGGKIALESSPGQGTTAICDIPFPVHDGPVSGVLTATALPRRARVSQKNHNTNEKEPRKRAGSAPTDTKESGASSLSPSFDPEVHVLLVEDNPINRKVIALAIKKLGYTVSTACDGQEALHFLSKDSTRPKPAAVLMDCQMPNIDGYEATRRIRRDSDMFDEQTRRLPIIALTASAIKGDREACWAAGMDDYLTKPAAKTSLERTLSRWTAAERPQELGHNNSPELRPGLKNMPTS</sequence>
<dbReference type="Gene3D" id="3.30.450.20">
    <property type="entry name" value="PAS domain"/>
    <property type="match status" value="1"/>
</dbReference>
<evidence type="ECO:0000256" key="2">
    <source>
        <dbReference type="ARBA" id="ARBA00023012"/>
    </source>
</evidence>
<feature type="domain" description="PAC" evidence="7">
    <location>
        <begin position="308"/>
        <end position="361"/>
    </location>
</feature>
<dbReference type="InterPro" id="IPR035965">
    <property type="entry name" value="PAS-like_dom_sf"/>
</dbReference>
<name>A0A6A6ZS27_9PLEO</name>
<dbReference type="CDD" id="cd16922">
    <property type="entry name" value="HATPase_EvgS-ArcB-TorS-like"/>
    <property type="match status" value="1"/>
</dbReference>
<dbReference type="SMART" id="SM00388">
    <property type="entry name" value="HisKA"/>
    <property type="match status" value="1"/>
</dbReference>
<dbReference type="InterPro" id="IPR001789">
    <property type="entry name" value="Sig_transdc_resp-reg_receiver"/>
</dbReference>
<protein>
    <submittedName>
        <fullName evidence="8">Uncharacterized protein</fullName>
    </submittedName>
</protein>
<dbReference type="PANTHER" id="PTHR45339:SF1">
    <property type="entry name" value="HYBRID SIGNAL TRANSDUCTION HISTIDINE KINASE J"/>
    <property type="match status" value="1"/>
</dbReference>
<dbReference type="EMBL" id="MU006231">
    <property type="protein sequence ID" value="KAF2823891.1"/>
    <property type="molecule type" value="Genomic_DNA"/>
</dbReference>
<dbReference type="Gene3D" id="3.30.565.10">
    <property type="entry name" value="Histidine kinase-like ATPase, C-terminal domain"/>
    <property type="match status" value="1"/>
</dbReference>
<dbReference type="InterPro" id="IPR004358">
    <property type="entry name" value="Sig_transdc_His_kin-like_C"/>
</dbReference>
<evidence type="ECO:0000313" key="9">
    <source>
        <dbReference type="Proteomes" id="UP000799424"/>
    </source>
</evidence>
<evidence type="ECO:0000256" key="1">
    <source>
        <dbReference type="ARBA" id="ARBA00022553"/>
    </source>
</evidence>
<organism evidence="8 9">
    <name type="scientific">Ophiobolus disseminans</name>
    <dbReference type="NCBI Taxonomy" id="1469910"/>
    <lineage>
        <taxon>Eukaryota</taxon>
        <taxon>Fungi</taxon>
        <taxon>Dikarya</taxon>
        <taxon>Ascomycota</taxon>
        <taxon>Pezizomycotina</taxon>
        <taxon>Dothideomycetes</taxon>
        <taxon>Pleosporomycetidae</taxon>
        <taxon>Pleosporales</taxon>
        <taxon>Pleosporineae</taxon>
        <taxon>Phaeosphaeriaceae</taxon>
        <taxon>Ophiobolus</taxon>
    </lineage>
</organism>
<feature type="domain" description="Response regulatory" evidence="6">
    <location>
        <begin position="796"/>
        <end position="921"/>
    </location>
</feature>
<dbReference type="Proteomes" id="UP000799424">
    <property type="component" value="Unassembled WGS sequence"/>
</dbReference>
<evidence type="ECO:0000259" key="7">
    <source>
        <dbReference type="PROSITE" id="PS50113"/>
    </source>
</evidence>
<evidence type="ECO:0000256" key="3">
    <source>
        <dbReference type="PROSITE-ProRule" id="PRU00169"/>
    </source>
</evidence>
<keyword evidence="2" id="KW-0902">Two-component regulatory system</keyword>
<feature type="domain" description="Histidine kinase" evidence="5">
    <location>
        <begin position="514"/>
        <end position="736"/>
    </location>
</feature>
<dbReference type="SUPFAM" id="SSF55785">
    <property type="entry name" value="PYP-like sensor domain (PAS domain)"/>
    <property type="match status" value="1"/>
</dbReference>
<dbReference type="Gene3D" id="3.40.50.2300">
    <property type="match status" value="1"/>
</dbReference>
<evidence type="ECO:0000259" key="5">
    <source>
        <dbReference type="PROSITE" id="PS50109"/>
    </source>
</evidence>
<dbReference type="Gene3D" id="1.10.287.130">
    <property type="match status" value="1"/>
</dbReference>
<accession>A0A6A6ZS27</accession>
<dbReference type="SUPFAM" id="SSF52172">
    <property type="entry name" value="CheY-like"/>
    <property type="match status" value="1"/>
</dbReference>
<dbReference type="CDD" id="cd00082">
    <property type="entry name" value="HisKA"/>
    <property type="match status" value="1"/>
</dbReference>
<dbReference type="InterPro" id="IPR003594">
    <property type="entry name" value="HATPase_dom"/>
</dbReference>
<dbReference type="SMART" id="SM00448">
    <property type="entry name" value="REC"/>
    <property type="match status" value="1"/>
</dbReference>
<proteinExistence type="predicted"/>
<dbReference type="SMART" id="SM00387">
    <property type="entry name" value="HATPase_c"/>
    <property type="match status" value="1"/>
</dbReference>
<feature type="region of interest" description="Disordered" evidence="4">
    <location>
        <begin position="922"/>
        <end position="947"/>
    </location>
</feature>
<dbReference type="PROSITE" id="PS50110">
    <property type="entry name" value="RESPONSE_REGULATORY"/>
    <property type="match status" value="1"/>
</dbReference>
<feature type="region of interest" description="Disordered" evidence="4">
    <location>
        <begin position="751"/>
        <end position="789"/>
    </location>
</feature>
<dbReference type="PROSITE" id="PS50113">
    <property type="entry name" value="PAC"/>
    <property type="match status" value="1"/>
</dbReference>
<dbReference type="InterPro" id="IPR036890">
    <property type="entry name" value="HATPase_C_sf"/>
</dbReference>
<dbReference type="InterPro" id="IPR000700">
    <property type="entry name" value="PAS-assoc_C"/>
</dbReference>
<dbReference type="CDD" id="cd17546">
    <property type="entry name" value="REC_hyHK_CKI1_RcsC-like"/>
    <property type="match status" value="1"/>
</dbReference>
<dbReference type="InterPro" id="IPR013655">
    <property type="entry name" value="PAS_fold_3"/>
</dbReference>
<dbReference type="FunFam" id="3.30.565.10:FF:000010">
    <property type="entry name" value="Sensor histidine kinase RcsC"/>
    <property type="match status" value="1"/>
</dbReference>
<dbReference type="InterPro" id="IPR000014">
    <property type="entry name" value="PAS"/>
</dbReference>
<evidence type="ECO:0000256" key="4">
    <source>
        <dbReference type="SAM" id="MobiDB-lite"/>
    </source>
</evidence>
<dbReference type="SUPFAM" id="SSF55874">
    <property type="entry name" value="ATPase domain of HSP90 chaperone/DNA topoisomerase II/histidine kinase"/>
    <property type="match status" value="1"/>
</dbReference>
<evidence type="ECO:0000313" key="8">
    <source>
        <dbReference type="EMBL" id="KAF2823891.1"/>
    </source>
</evidence>
<dbReference type="CDD" id="cd00130">
    <property type="entry name" value="PAS"/>
    <property type="match status" value="1"/>
</dbReference>
<dbReference type="Pfam" id="PF08447">
    <property type="entry name" value="PAS_3"/>
    <property type="match status" value="1"/>
</dbReference>
<evidence type="ECO:0000259" key="6">
    <source>
        <dbReference type="PROSITE" id="PS50110"/>
    </source>
</evidence>
<dbReference type="Pfam" id="PF00512">
    <property type="entry name" value="HisKA"/>
    <property type="match status" value="1"/>
</dbReference>
<keyword evidence="1 3" id="KW-0597">Phosphoprotein</keyword>
<dbReference type="InterPro" id="IPR003661">
    <property type="entry name" value="HisK_dim/P_dom"/>
</dbReference>
<dbReference type="PRINTS" id="PR00344">
    <property type="entry name" value="BCTRLSENSOR"/>
</dbReference>
<dbReference type="Pfam" id="PF02518">
    <property type="entry name" value="HATPase_c"/>
    <property type="match status" value="1"/>
</dbReference>
<dbReference type="GO" id="GO:0000155">
    <property type="term" value="F:phosphorelay sensor kinase activity"/>
    <property type="evidence" value="ECO:0007669"/>
    <property type="project" value="InterPro"/>
</dbReference>
<dbReference type="PROSITE" id="PS50109">
    <property type="entry name" value="HIS_KIN"/>
    <property type="match status" value="1"/>
</dbReference>
<dbReference type="InterPro" id="IPR011006">
    <property type="entry name" value="CheY-like_superfamily"/>
</dbReference>
<feature type="modified residue" description="4-aspartylphosphate" evidence="3">
    <location>
        <position position="849"/>
    </location>
</feature>
<dbReference type="NCBIfam" id="TIGR00229">
    <property type="entry name" value="sensory_box"/>
    <property type="match status" value="1"/>
</dbReference>
<dbReference type="SUPFAM" id="SSF47384">
    <property type="entry name" value="Homodimeric domain of signal transducing histidine kinase"/>
    <property type="match status" value="1"/>
</dbReference>
<dbReference type="OrthoDB" id="60033at2759"/>
<dbReference type="AlphaFoldDB" id="A0A6A6ZS27"/>
<dbReference type="Pfam" id="PF00072">
    <property type="entry name" value="Response_reg"/>
    <property type="match status" value="1"/>
</dbReference>
<keyword evidence="9" id="KW-1185">Reference proteome</keyword>
<dbReference type="PANTHER" id="PTHR45339">
    <property type="entry name" value="HYBRID SIGNAL TRANSDUCTION HISTIDINE KINASE J"/>
    <property type="match status" value="1"/>
</dbReference>
<dbReference type="InterPro" id="IPR036097">
    <property type="entry name" value="HisK_dim/P_sf"/>
</dbReference>
<dbReference type="InterPro" id="IPR005467">
    <property type="entry name" value="His_kinase_dom"/>
</dbReference>
<gene>
    <name evidence="8" type="ORF">CC86DRAFT_408909</name>
</gene>
<reference evidence="8" key="1">
    <citation type="journal article" date="2020" name="Stud. Mycol.">
        <title>101 Dothideomycetes genomes: a test case for predicting lifestyles and emergence of pathogens.</title>
        <authorList>
            <person name="Haridas S."/>
            <person name="Albert R."/>
            <person name="Binder M."/>
            <person name="Bloem J."/>
            <person name="Labutti K."/>
            <person name="Salamov A."/>
            <person name="Andreopoulos B."/>
            <person name="Baker S."/>
            <person name="Barry K."/>
            <person name="Bills G."/>
            <person name="Bluhm B."/>
            <person name="Cannon C."/>
            <person name="Castanera R."/>
            <person name="Culley D."/>
            <person name="Daum C."/>
            <person name="Ezra D."/>
            <person name="Gonzalez J."/>
            <person name="Henrissat B."/>
            <person name="Kuo A."/>
            <person name="Liang C."/>
            <person name="Lipzen A."/>
            <person name="Lutzoni F."/>
            <person name="Magnuson J."/>
            <person name="Mondo S."/>
            <person name="Nolan M."/>
            <person name="Ohm R."/>
            <person name="Pangilinan J."/>
            <person name="Park H.-J."/>
            <person name="Ramirez L."/>
            <person name="Alfaro M."/>
            <person name="Sun H."/>
            <person name="Tritt A."/>
            <person name="Yoshinaga Y."/>
            <person name="Zwiers L.-H."/>
            <person name="Turgeon B."/>
            <person name="Goodwin S."/>
            <person name="Spatafora J."/>
            <person name="Crous P."/>
            <person name="Grigoriev I."/>
        </authorList>
    </citation>
    <scope>NUCLEOTIDE SEQUENCE</scope>
    <source>
        <strain evidence="8">CBS 113818</strain>
    </source>
</reference>